<reference evidence="2" key="1">
    <citation type="journal article" date="2019" name="Int. J. Syst. Evol. Microbiol.">
        <title>The Global Catalogue of Microorganisms (GCM) 10K type strain sequencing project: providing services to taxonomists for standard genome sequencing and annotation.</title>
        <authorList>
            <consortium name="The Broad Institute Genomics Platform"/>
            <consortium name="The Broad Institute Genome Sequencing Center for Infectious Disease"/>
            <person name="Wu L."/>
            <person name="Ma J."/>
        </authorList>
    </citation>
    <scope>NUCLEOTIDE SEQUENCE [LARGE SCALE GENOMIC DNA]</scope>
    <source>
        <strain evidence="2">CGMCC 4.7106</strain>
    </source>
</reference>
<organism evidence="1 2">
    <name type="scientific">Nonomuraea harbinensis</name>
    <dbReference type="NCBI Taxonomy" id="1286938"/>
    <lineage>
        <taxon>Bacteria</taxon>
        <taxon>Bacillati</taxon>
        <taxon>Actinomycetota</taxon>
        <taxon>Actinomycetes</taxon>
        <taxon>Streptosporangiales</taxon>
        <taxon>Streptosporangiaceae</taxon>
        <taxon>Nonomuraea</taxon>
    </lineage>
</organism>
<dbReference type="RefSeq" id="WP_219544381.1">
    <property type="nucleotide sequence ID" value="NZ_JAHKRN010000008.1"/>
</dbReference>
<proteinExistence type="predicted"/>
<sequence length="102" mass="11512">MMSPEELERENEAVLDAVQALLGLISPDVIAVAVRAEKDRIELSFWVRRRTSELDEDIEDAIFDMEALHSGEGPLIEPIIHDGAPDPAMLGPYVRMIYWAKH</sequence>
<dbReference type="Pfam" id="PF26541">
    <property type="entry name" value="MafI2"/>
    <property type="match status" value="1"/>
</dbReference>
<keyword evidence="2" id="KW-1185">Reference proteome</keyword>
<evidence type="ECO:0000313" key="1">
    <source>
        <dbReference type="EMBL" id="MFC5814927.1"/>
    </source>
</evidence>
<gene>
    <name evidence="1" type="ORF">ACFPUY_07520</name>
</gene>
<dbReference type="EMBL" id="JBHSNW010000003">
    <property type="protein sequence ID" value="MFC5814927.1"/>
    <property type="molecule type" value="Genomic_DNA"/>
</dbReference>
<dbReference type="Proteomes" id="UP001596096">
    <property type="component" value="Unassembled WGS sequence"/>
</dbReference>
<dbReference type="InterPro" id="IPR058702">
    <property type="entry name" value="MafI2-like"/>
</dbReference>
<protein>
    <submittedName>
        <fullName evidence="1">Uncharacterized protein</fullName>
    </submittedName>
</protein>
<name>A0ABW1BPG0_9ACTN</name>
<accession>A0ABW1BPG0</accession>
<evidence type="ECO:0000313" key="2">
    <source>
        <dbReference type="Proteomes" id="UP001596096"/>
    </source>
</evidence>
<comment type="caution">
    <text evidence="1">The sequence shown here is derived from an EMBL/GenBank/DDBJ whole genome shotgun (WGS) entry which is preliminary data.</text>
</comment>